<keyword evidence="1" id="KW-0808">Transferase</keyword>
<dbReference type="InterPro" id="IPR000182">
    <property type="entry name" value="GNAT_dom"/>
</dbReference>
<gene>
    <name evidence="4" type="ORF">IC621_03550</name>
</gene>
<dbReference type="RefSeq" id="WP_191155810.1">
    <property type="nucleotide sequence ID" value="NZ_JACXAI010000003.1"/>
</dbReference>
<comment type="caution">
    <text evidence="4">The sequence shown here is derived from an EMBL/GenBank/DDBJ whole genome shotgun (WGS) entry which is preliminary data.</text>
</comment>
<dbReference type="AlphaFoldDB" id="A0A926NFZ1"/>
<keyword evidence="2" id="KW-0012">Acyltransferase</keyword>
<reference evidence="4" key="1">
    <citation type="submission" date="2020-09" db="EMBL/GenBank/DDBJ databases">
        <title>A novel bacterium of genus Bacillus, isolated from South China Sea.</title>
        <authorList>
            <person name="Huang H."/>
            <person name="Mo K."/>
            <person name="Hu Y."/>
        </authorList>
    </citation>
    <scope>NUCLEOTIDE SEQUENCE</scope>
    <source>
        <strain evidence="4">IB182487</strain>
    </source>
</reference>
<dbReference type="CDD" id="cd04301">
    <property type="entry name" value="NAT_SF"/>
    <property type="match status" value="1"/>
</dbReference>
<dbReference type="EMBL" id="JACXAI010000003">
    <property type="protein sequence ID" value="MBD1379298.1"/>
    <property type="molecule type" value="Genomic_DNA"/>
</dbReference>
<dbReference type="GO" id="GO:0016747">
    <property type="term" value="F:acyltransferase activity, transferring groups other than amino-acyl groups"/>
    <property type="evidence" value="ECO:0007669"/>
    <property type="project" value="InterPro"/>
</dbReference>
<dbReference type="Proteomes" id="UP000626844">
    <property type="component" value="Unassembled WGS sequence"/>
</dbReference>
<dbReference type="SUPFAM" id="SSF55729">
    <property type="entry name" value="Acyl-CoA N-acyltransferases (Nat)"/>
    <property type="match status" value="1"/>
</dbReference>
<dbReference type="InterPro" id="IPR016181">
    <property type="entry name" value="Acyl_CoA_acyltransferase"/>
</dbReference>
<dbReference type="PROSITE" id="PS51186">
    <property type="entry name" value="GNAT"/>
    <property type="match status" value="1"/>
</dbReference>
<evidence type="ECO:0000256" key="2">
    <source>
        <dbReference type="ARBA" id="ARBA00023315"/>
    </source>
</evidence>
<evidence type="ECO:0000256" key="1">
    <source>
        <dbReference type="ARBA" id="ARBA00022679"/>
    </source>
</evidence>
<evidence type="ECO:0000259" key="3">
    <source>
        <dbReference type="PROSITE" id="PS51186"/>
    </source>
</evidence>
<sequence length="154" mass="17794">MYIKKATIYELDILSELFNQYRVFYHQKPDIEGAREFLNERIINNESVIFLAVTDKESMSPMGFVQLYPIFTSVGMNRKWLLNDLFVTEKERRKGAAKNLMNAAKEFALETGASGLLLETGIENVNAQALYESLGYKREEDVYFYNLALLVKDV</sequence>
<evidence type="ECO:0000313" key="5">
    <source>
        <dbReference type="Proteomes" id="UP000626844"/>
    </source>
</evidence>
<feature type="domain" description="N-acetyltransferase" evidence="3">
    <location>
        <begin position="1"/>
        <end position="154"/>
    </location>
</feature>
<proteinExistence type="predicted"/>
<dbReference type="PANTHER" id="PTHR43877:SF2">
    <property type="entry name" value="AMINOALKYLPHOSPHONATE N-ACETYLTRANSFERASE-RELATED"/>
    <property type="match status" value="1"/>
</dbReference>
<dbReference type="Pfam" id="PF00583">
    <property type="entry name" value="Acetyltransf_1"/>
    <property type="match status" value="1"/>
</dbReference>
<keyword evidence="5" id="KW-1185">Reference proteome</keyword>
<name>A0A926NFZ1_9BACI</name>
<dbReference type="PANTHER" id="PTHR43877">
    <property type="entry name" value="AMINOALKYLPHOSPHONATE N-ACETYLTRANSFERASE-RELATED-RELATED"/>
    <property type="match status" value="1"/>
</dbReference>
<dbReference type="Gene3D" id="3.40.630.30">
    <property type="match status" value="1"/>
</dbReference>
<dbReference type="InterPro" id="IPR050832">
    <property type="entry name" value="Bact_Acetyltransf"/>
</dbReference>
<accession>A0A926NFZ1</accession>
<protein>
    <submittedName>
        <fullName evidence="4">GNAT family N-acetyltransferase</fullName>
    </submittedName>
</protein>
<organism evidence="4 5">
    <name type="scientific">Metabacillus arenae</name>
    <dbReference type="NCBI Taxonomy" id="2771434"/>
    <lineage>
        <taxon>Bacteria</taxon>
        <taxon>Bacillati</taxon>
        <taxon>Bacillota</taxon>
        <taxon>Bacilli</taxon>
        <taxon>Bacillales</taxon>
        <taxon>Bacillaceae</taxon>
        <taxon>Metabacillus</taxon>
    </lineage>
</organism>
<evidence type="ECO:0000313" key="4">
    <source>
        <dbReference type="EMBL" id="MBD1379298.1"/>
    </source>
</evidence>